<dbReference type="Proteomes" id="UP001456344">
    <property type="component" value="Chromosome"/>
</dbReference>
<keyword evidence="1" id="KW-0067">ATP-binding</keyword>
<keyword evidence="1" id="KW-0547">Nucleotide-binding</keyword>
<evidence type="ECO:0000313" key="1">
    <source>
        <dbReference type="EMBL" id="WYW16264.1"/>
    </source>
</evidence>
<keyword evidence="2" id="KW-1185">Reference proteome</keyword>
<organism evidence="1 2">
    <name type="scientific">Amycolatopsis coloradensis</name>
    <dbReference type="NCBI Taxonomy" id="76021"/>
    <lineage>
        <taxon>Bacteria</taxon>
        <taxon>Bacillati</taxon>
        <taxon>Actinomycetota</taxon>
        <taxon>Actinomycetes</taxon>
        <taxon>Pseudonocardiales</taxon>
        <taxon>Pseudonocardiaceae</taxon>
        <taxon>Amycolatopsis</taxon>
    </lineage>
</organism>
<sequence>MSDCDPVGVRENFFDHLRTHYLGPASGPEEVIHTRPEHTYLVGTLYPQGPATERHFGDTLGTDEHDEELDHPIEMANNWHPASAAISFLHDAPKLHCVITVGTYEKVPGKKPGHREQWVRRDWRDEVVLHAEHGSQGNKLGLFDDRAKLVCVWRRTGTAWLVTVALENCAEHDQAESPPPAEMCLFQAGFACHVKEGRILPYPSSADLSDDPEDQELRLLYRHRRVYGIGHGCSVDWDGDQDGEIRTVRTDMLPTTIVRGMAPPSGDAEVLRLAHLADESVETGVLCAQLTAFVGEYESWIAVRTKEAAGLEEIHRPAAERLLERMGRAAERMHEGVALLRRDATSLLAFRLANAAMREQMLQTRHVRAHQGVLGAPLAARDTEAKEPSWHHFQLGFQLLSLASTANEGHTDRETVDLIWFPTGGGKTEAYLGLGAFEMIRRRLVNGIRGGGTAILMRYTLRLLTSQQFQRAATLICALERLRETHPALEGTPQFTIGLWVGGETTPNDYRDAFEQFKELLRAQKPDNPFQLLNCPWCGVPVVPRRRQVGVDGGASPAYGIRATKSTFEFFCPHVDCHFHESLPVSVVDEQIFAEPPTLLLATVDKLARLPWVPDAGRVFGRAMPYDAPSLVIQDELHLLSGPLGTTVALYEAAVHALLSWDGSKPKIVASTATIRAADHQVRNLYGSSVELFPPAGLDADDSFFARTDRTSPGRLYVGLMPQAFTQASATILTAVAILQAPSMLGLTGDALDAYWTLVIYHNSLRELGRTVTQVRDDVDAMLHARRIDGNATRSLRGDGVVELTSGVPAEQLPEIIKRLEQGVGQQDVVDVLATTNMLSVGIDIPRLGVMVMNGQPKTTSEYIQATSRVGRSAKVPGLVVTLLRTNKSRDRSHYESFRAYHESLYRYVEPTSVTPWSLASRERSLRAAFVLLVRHGASLRRNEQAGDFSMHDAFVRRALDHLISAVQRADPDEAEASERELRRIAREWHERAEALTERGERLYYRSREHASLLKDFSAQGEGWPTAHSMRSVDRQVRILAVGEGRR</sequence>
<accession>A0ACD5BA17</accession>
<reference evidence="1" key="1">
    <citation type="submission" date="2023-10" db="EMBL/GenBank/DDBJ databases">
        <title>Whole genome sequencing of actinobacterial strain Amycolatopsis sp. (BCA-696) identifies the underlying plant growth-promoting genes.</title>
        <authorList>
            <person name="Gandham P."/>
            <person name="Vadla N."/>
            <person name="Saji A."/>
            <person name="Srinivas V."/>
            <person name="Ruperao P."/>
            <person name="Selvanayagam S."/>
            <person name="Saxena R.K."/>
            <person name="Rathore A."/>
            <person name="Gopalakrishnan S."/>
            <person name="Thakur V."/>
        </authorList>
    </citation>
    <scope>NUCLEOTIDE SEQUENCE</scope>
    <source>
        <strain evidence="1">BCA-696</strain>
    </source>
</reference>
<protein>
    <submittedName>
        <fullName evidence="1">Helicase-related protein</fullName>
    </submittedName>
</protein>
<dbReference type="EMBL" id="CP150484">
    <property type="protein sequence ID" value="WYW16264.1"/>
    <property type="molecule type" value="Genomic_DNA"/>
</dbReference>
<keyword evidence="1" id="KW-0347">Helicase</keyword>
<gene>
    <name evidence="1" type="ORF">LCL61_11955</name>
</gene>
<evidence type="ECO:0000313" key="2">
    <source>
        <dbReference type="Proteomes" id="UP001456344"/>
    </source>
</evidence>
<name>A0ACD5BA17_9PSEU</name>
<proteinExistence type="predicted"/>
<keyword evidence="1" id="KW-0378">Hydrolase</keyword>